<keyword evidence="1" id="KW-0812">Transmembrane</keyword>
<evidence type="ECO:0000256" key="1">
    <source>
        <dbReference type="SAM" id="Phobius"/>
    </source>
</evidence>
<keyword evidence="1" id="KW-0472">Membrane</keyword>
<feature type="transmembrane region" description="Helical" evidence="1">
    <location>
        <begin position="21"/>
        <end position="47"/>
    </location>
</feature>
<proteinExistence type="predicted"/>
<evidence type="ECO:0000313" key="3">
    <source>
        <dbReference type="Proteomes" id="UP001155604"/>
    </source>
</evidence>
<feature type="transmembrane region" description="Helical" evidence="1">
    <location>
        <begin position="67"/>
        <end position="90"/>
    </location>
</feature>
<keyword evidence="3" id="KW-1185">Reference proteome</keyword>
<dbReference type="Proteomes" id="UP001155604">
    <property type="component" value="Unassembled WGS sequence"/>
</dbReference>
<evidence type="ECO:0000313" key="2">
    <source>
        <dbReference type="EMBL" id="MCT7945226.1"/>
    </source>
</evidence>
<dbReference type="GeneID" id="11775051"/>
<protein>
    <submittedName>
        <fullName evidence="2">Uncharacterized protein</fullName>
    </submittedName>
</protein>
<accession>A0A9X3ATJ3</accession>
<name>A0A9X3ATJ3_9GAMM</name>
<reference evidence="2" key="1">
    <citation type="journal article" date="2023" name="Int. J. Syst. Evol. Microbiol.">
        <title>&lt;i&gt;Shewanella septentrionalis&lt;/i&gt; sp. nov. and &lt;i&gt;Shewanella holmiensis&lt;/i&gt; sp. nov., isolated from Baltic Sea water and sediments.</title>
        <authorList>
            <person name="Martin-Rodriguez A.J."/>
            <person name="Thorell K."/>
            <person name="Joffre E."/>
            <person name="Jensie-Markopoulos S."/>
            <person name="Moore E.R.B."/>
            <person name="Sjoling A."/>
        </authorList>
    </citation>
    <scope>NUCLEOTIDE SEQUENCE</scope>
    <source>
        <strain evidence="2">SP1W3</strain>
    </source>
</reference>
<sequence>MKLALSQFIAERLNLIIRFSTFSMTNLTLFFGLLFVLPVADVLYVLIGGCVDISELISLSNGFLVEFIGASLLSLLLLNPLVILQLWHLIDCCFKFFNNLDLTNASLFLAPPRLKSLEHTAHGCRAPPF</sequence>
<dbReference type="AlphaFoldDB" id="A0A9X3ATJ3"/>
<dbReference type="EMBL" id="JAMTCC010000010">
    <property type="protein sequence ID" value="MCT7945226.1"/>
    <property type="molecule type" value="Genomic_DNA"/>
</dbReference>
<gene>
    <name evidence="2" type="ORF">NE536_07555</name>
</gene>
<dbReference type="RefSeq" id="WP_006079495.1">
    <property type="nucleotide sequence ID" value="NZ_JAMTCC010000010.1"/>
</dbReference>
<comment type="caution">
    <text evidence="2">The sequence shown here is derived from an EMBL/GenBank/DDBJ whole genome shotgun (WGS) entry which is preliminary data.</text>
</comment>
<organism evidence="2 3">
    <name type="scientific">Shewanella septentrionalis</name>
    <dbReference type="NCBI Taxonomy" id="2952223"/>
    <lineage>
        <taxon>Bacteria</taxon>
        <taxon>Pseudomonadati</taxon>
        <taxon>Pseudomonadota</taxon>
        <taxon>Gammaproteobacteria</taxon>
        <taxon>Alteromonadales</taxon>
        <taxon>Shewanellaceae</taxon>
        <taxon>Shewanella</taxon>
    </lineage>
</organism>
<keyword evidence="1" id="KW-1133">Transmembrane helix</keyword>